<evidence type="ECO:0000256" key="2">
    <source>
        <dbReference type="ARBA" id="ARBA00022827"/>
    </source>
</evidence>
<reference evidence="4 5" key="1">
    <citation type="submission" date="2020-03" db="EMBL/GenBank/DDBJ databases">
        <title>Whole genome shotgun sequence of Phytohabitans flavus NBRC 107702.</title>
        <authorList>
            <person name="Komaki H."/>
            <person name="Tamura T."/>
        </authorList>
    </citation>
    <scope>NUCLEOTIDE SEQUENCE [LARGE SCALE GENOMIC DNA]</scope>
    <source>
        <strain evidence="4 5">NBRC 107702</strain>
    </source>
</reference>
<dbReference type="EMBL" id="AP022870">
    <property type="protein sequence ID" value="BCB80962.1"/>
    <property type="molecule type" value="Genomic_DNA"/>
</dbReference>
<dbReference type="Proteomes" id="UP000502508">
    <property type="component" value="Chromosome"/>
</dbReference>
<dbReference type="InterPro" id="IPR006094">
    <property type="entry name" value="Oxid_FAD_bind_N"/>
</dbReference>
<dbReference type="Pfam" id="PF01565">
    <property type="entry name" value="FAD_binding_4"/>
    <property type="match status" value="1"/>
</dbReference>
<dbReference type="GO" id="GO:0003824">
    <property type="term" value="F:catalytic activity"/>
    <property type="evidence" value="ECO:0007669"/>
    <property type="project" value="InterPro"/>
</dbReference>
<evidence type="ECO:0000259" key="3">
    <source>
        <dbReference type="PROSITE" id="PS51387"/>
    </source>
</evidence>
<dbReference type="InterPro" id="IPR016169">
    <property type="entry name" value="FAD-bd_PCMH_sub2"/>
</dbReference>
<sequence length="426" mass="43977">MTTRGALFRSLVDICGMRFARLAGRADTVAGAQASWVAAPPTIDGVAAIVRLAVEHDLAVVARGAATKLDWGARPTRADMLLDTGRLAGVWHHAPTEGVAEIGAGTPLRAAQAALARGGYRLALDTPSVGATIGGVIAADEAGPLAHRHGSVADQLAGVSYVSATGILTHSGGRAADGTPDRGVGRLLSGSAGALGVIVSATVRVLPQPASRAWVRRSIWTPLELYDVVRGLLRSRVQAAAVEFDLPASRPVLVPRQRAPRGPGTLAVLLEGEPGEVLERSTRMADLLGEDAAIRSEPPAWWGRYPFGPDDVALRVTVPSADLHAAIYAIRDAAGATVPVRGSAGTGVVHASLPGNAHPDRVAAVLEAVRGVLLGRAGSCVVVSAPPAIRDAVDLWGPVASPDLVRRVKERFDPAGRLAPGRFYGA</sequence>
<dbReference type="AlphaFoldDB" id="A0A6F8Y4C3"/>
<evidence type="ECO:0000313" key="4">
    <source>
        <dbReference type="EMBL" id="BCB80962.1"/>
    </source>
</evidence>
<keyword evidence="1" id="KW-0285">Flavoprotein</keyword>
<dbReference type="RefSeq" id="WP_173040968.1">
    <property type="nucleotide sequence ID" value="NZ_AP022870.1"/>
</dbReference>
<organism evidence="4 5">
    <name type="scientific">Phytohabitans flavus</name>
    <dbReference type="NCBI Taxonomy" id="1076124"/>
    <lineage>
        <taxon>Bacteria</taxon>
        <taxon>Bacillati</taxon>
        <taxon>Actinomycetota</taxon>
        <taxon>Actinomycetes</taxon>
        <taxon>Micromonosporales</taxon>
        <taxon>Micromonosporaceae</taxon>
    </lineage>
</organism>
<dbReference type="GO" id="GO:0071949">
    <property type="term" value="F:FAD binding"/>
    <property type="evidence" value="ECO:0007669"/>
    <property type="project" value="InterPro"/>
</dbReference>
<evidence type="ECO:0000256" key="1">
    <source>
        <dbReference type="ARBA" id="ARBA00022630"/>
    </source>
</evidence>
<keyword evidence="2" id="KW-0274">FAD</keyword>
<feature type="domain" description="FAD-binding PCMH-type" evidence="3">
    <location>
        <begin position="29"/>
        <end position="208"/>
    </location>
</feature>
<dbReference type="PANTHER" id="PTHR11748:SF103">
    <property type="entry name" value="GLYCOLATE OXIDASE SUBUNIT GLCE"/>
    <property type="match status" value="1"/>
</dbReference>
<dbReference type="SUPFAM" id="SSF56176">
    <property type="entry name" value="FAD-binding/transporter-associated domain-like"/>
    <property type="match status" value="1"/>
</dbReference>
<reference evidence="4 5" key="2">
    <citation type="submission" date="2020-03" db="EMBL/GenBank/DDBJ databases">
        <authorList>
            <person name="Ichikawa N."/>
            <person name="Kimura A."/>
            <person name="Kitahashi Y."/>
            <person name="Uohara A."/>
        </authorList>
    </citation>
    <scope>NUCLEOTIDE SEQUENCE [LARGE SCALE GENOMIC DNA]</scope>
    <source>
        <strain evidence="4 5">NBRC 107702</strain>
    </source>
</reference>
<dbReference type="SUPFAM" id="SSF55103">
    <property type="entry name" value="FAD-linked oxidases, C-terminal domain"/>
    <property type="match status" value="1"/>
</dbReference>
<dbReference type="InterPro" id="IPR016166">
    <property type="entry name" value="FAD-bd_PCMH"/>
</dbReference>
<dbReference type="PROSITE" id="PS51387">
    <property type="entry name" value="FAD_PCMH"/>
    <property type="match status" value="1"/>
</dbReference>
<proteinExistence type="predicted"/>
<dbReference type="InterPro" id="IPR036318">
    <property type="entry name" value="FAD-bd_PCMH-like_sf"/>
</dbReference>
<dbReference type="Gene3D" id="3.30.465.10">
    <property type="match status" value="1"/>
</dbReference>
<evidence type="ECO:0000313" key="5">
    <source>
        <dbReference type="Proteomes" id="UP000502508"/>
    </source>
</evidence>
<dbReference type="InterPro" id="IPR016164">
    <property type="entry name" value="FAD-linked_Oxase-like_C"/>
</dbReference>
<dbReference type="KEGG" id="pfla:Pflav_073720"/>
<accession>A0A6F8Y4C3</accession>
<name>A0A6F8Y4C3_9ACTN</name>
<dbReference type="PANTHER" id="PTHR11748">
    <property type="entry name" value="D-LACTATE DEHYDROGENASE"/>
    <property type="match status" value="1"/>
</dbReference>
<protein>
    <submittedName>
        <fullName evidence="4">FAD-linked oxidase</fullName>
    </submittedName>
</protein>
<keyword evidence="5" id="KW-1185">Reference proteome</keyword>
<gene>
    <name evidence="4" type="ORF">Pflav_073720</name>
</gene>